<reference evidence="13 14" key="1">
    <citation type="submission" date="2020-03" db="EMBL/GenBank/DDBJ databases">
        <title>Draft Genome Sequence of Cudoniella acicularis.</title>
        <authorList>
            <person name="Buettner E."/>
            <person name="Kellner H."/>
        </authorList>
    </citation>
    <scope>NUCLEOTIDE SEQUENCE [LARGE SCALE GENOMIC DNA]</scope>
    <source>
        <strain evidence="13 14">DSM 108380</strain>
    </source>
</reference>
<gene>
    <name evidence="13" type="ORF">G7Y89_g9153</name>
</gene>
<keyword evidence="6 12" id="KW-0479">Metal-binding</keyword>
<proteinExistence type="inferred from homology"/>
<keyword evidence="11" id="KW-0472">Membrane</keyword>
<evidence type="ECO:0000256" key="8">
    <source>
        <dbReference type="ARBA" id="ARBA00023002"/>
    </source>
</evidence>
<dbReference type="GO" id="GO:0004497">
    <property type="term" value="F:monooxygenase activity"/>
    <property type="evidence" value="ECO:0007669"/>
    <property type="project" value="UniProtKB-KW"/>
</dbReference>
<evidence type="ECO:0000256" key="9">
    <source>
        <dbReference type="ARBA" id="ARBA00023004"/>
    </source>
</evidence>
<keyword evidence="5" id="KW-0812">Transmembrane</keyword>
<dbReference type="GO" id="GO:0005506">
    <property type="term" value="F:iron ion binding"/>
    <property type="evidence" value="ECO:0007669"/>
    <property type="project" value="InterPro"/>
</dbReference>
<dbReference type="OrthoDB" id="1844152at2759"/>
<feature type="binding site" description="axial binding residue" evidence="12">
    <location>
        <position position="248"/>
    </location>
    <ligand>
        <name>heme</name>
        <dbReference type="ChEBI" id="CHEBI:30413"/>
    </ligand>
    <ligandPart>
        <name>Fe</name>
        <dbReference type="ChEBI" id="CHEBI:18248"/>
    </ligandPart>
</feature>
<dbReference type="EMBL" id="JAAMPI010000734">
    <property type="protein sequence ID" value="KAF4628994.1"/>
    <property type="molecule type" value="Genomic_DNA"/>
</dbReference>
<dbReference type="Pfam" id="PF00067">
    <property type="entry name" value="p450"/>
    <property type="match status" value="1"/>
</dbReference>
<dbReference type="Gene3D" id="1.10.630.10">
    <property type="entry name" value="Cytochrome P450"/>
    <property type="match status" value="1"/>
</dbReference>
<comment type="caution">
    <text evidence="13">The sequence shown here is derived from an EMBL/GenBank/DDBJ whole genome shotgun (WGS) entry which is preliminary data.</text>
</comment>
<keyword evidence="9 12" id="KW-0408">Iron</keyword>
<dbReference type="Proteomes" id="UP000566819">
    <property type="component" value="Unassembled WGS sequence"/>
</dbReference>
<comment type="similarity">
    <text evidence="3">Belongs to the cytochrome P450 family.</text>
</comment>
<protein>
    <recommendedName>
        <fullName evidence="15">Cytochrome P450</fullName>
    </recommendedName>
</protein>
<dbReference type="GO" id="GO:0020037">
    <property type="term" value="F:heme binding"/>
    <property type="evidence" value="ECO:0007669"/>
    <property type="project" value="InterPro"/>
</dbReference>
<dbReference type="PANTHER" id="PTHR46206:SF5">
    <property type="entry name" value="P450, PUTATIVE (EUROFUNG)-RELATED"/>
    <property type="match status" value="1"/>
</dbReference>
<evidence type="ECO:0000313" key="13">
    <source>
        <dbReference type="EMBL" id="KAF4628994.1"/>
    </source>
</evidence>
<comment type="subcellular location">
    <subcellularLocation>
        <location evidence="2">Membrane</location>
    </subcellularLocation>
</comment>
<evidence type="ECO:0008006" key="15">
    <source>
        <dbReference type="Google" id="ProtNLM"/>
    </source>
</evidence>
<keyword evidence="8" id="KW-0560">Oxidoreductase</keyword>
<dbReference type="InterPro" id="IPR036396">
    <property type="entry name" value="Cyt_P450_sf"/>
</dbReference>
<keyword evidence="10" id="KW-0503">Monooxygenase</keyword>
<evidence type="ECO:0000313" key="14">
    <source>
        <dbReference type="Proteomes" id="UP000566819"/>
    </source>
</evidence>
<evidence type="ECO:0000256" key="10">
    <source>
        <dbReference type="ARBA" id="ARBA00023033"/>
    </source>
</evidence>
<dbReference type="SUPFAM" id="SSF48264">
    <property type="entry name" value="Cytochrome P450"/>
    <property type="match status" value="1"/>
</dbReference>
<dbReference type="InterPro" id="IPR002403">
    <property type="entry name" value="Cyt_P450_E_grp-IV"/>
</dbReference>
<evidence type="ECO:0000256" key="4">
    <source>
        <dbReference type="ARBA" id="ARBA00022617"/>
    </source>
</evidence>
<dbReference type="CDD" id="cd11041">
    <property type="entry name" value="CYP503A1-like"/>
    <property type="match status" value="1"/>
</dbReference>
<dbReference type="GO" id="GO:0016020">
    <property type="term" value="C:membrane"/>
    <property type="evidence" value="ECO:0007669"/>
    <property type="project" value="UniProtKB-SubCell"/>
</dbReference>
<accession>A0A8H4W2V7</accession>
<evidence type="ECO:0000256" key="6">
    <source>
        <dbReference type="ARBA" id="ARBA00022723"/>
    </source>
</evidence>
<keyword evidence="7" id="KW-1133">Transmembrane helix</keyword>
<sequence>MMALAFFGPELVNNEEFCQALLDHPQDMVKSMGAFQITPKFLAPFVHAIITKGGKAMHTMLRYTTPLFSQDKTNPVLGKHCIAQSMVELNPDPSYWTPAMLAQAILGIWFAAAHQPWMNLDFITLELSRRPDYVQELLREIGDPSLLNYSDVEGLSRLDSFVKEAVRTNSLDALAIRRKALRPFTFSHGGPHVKEGELACVSLYDAMHDEGTYSNPNHFDGWRFVKTASRFTDVSEKYPVWGFGSLACPGRFHASLMIKMVLVHLISGFDFRIEDEKVATQWKWEPFTMPFESTRVQFRRRDI</sequence>
<evidence type="ECO:0000256" key="2">
    <source>
        <dbReference type="ARBA" id="ARBA00004370"/>
    </source>
</evidence>
<keyword evidence="14" id="KW-1185">Reference proteome</keyword>
<evidence type="ECO:0000256" key="12">
    <source>
        <dbReference type="PIRSR" id="PIRSR602403-1"/>
    </source>
</evidence>
<evidence type="ECO:0000256" key="7">
    <source>
        <dbReference type="ARBA" id="ARBA00022989"/>
    </source>
</evidence>
<evidence type="ECO:0000256" key="5">
    <source>
        <dbReference type="ARBA" id="ARBA00022692"/>
    </source>
</evidence>
<dbReference type="GO" id="GO:0016705">
    <property type="term" value="F:oxidoreductase activity, acting on paired donors, with incorporation or reduction of molecular oxygen"/>
    <property type="evidence" value="ECO:0007669"/>
    <property type="project" value="InterPro"/>
</dbReference>
<evidence type="ECO:0000256" key="3">
    <source>
        <dbReference type="ARBA" id="ARBA00010617"/>
    </source>
</evidence>
<dbReference type="PRINTS" id="PR00465">
    <property type="entry name" value="EP450IV"/>
</dbReference>
<keyword evidence="4 12" id="KW-0349">Heme</keyword>
<comment type="cofactor">
    <cofactor evidence="1 12">
        <name>heme</name>
        <dbReference type="ChEBI" id="CHEBI:30413"/>
    </cofactor>
</comment>
<name>A0A8H4W2V7_9HELO</name>
<evidence type="ECO:0000256" key="11">
    <source>
        <dbReference type="ARBA" id="ARBA00023136"/>
    </source>
</evidence>
<evidence type="ECO:0000256" key="1">
    <source>
        <dbReference type="ARBA" id="ARBA00001971"/>
    </source>
</evidence>
<dbReference type="InterPro" id="IPR001128">
    <property type="entry name" value="Cyt_P450"/>
</dbReference>
<organism evidence="13 14">
    <name type="scientific">Cudoniella acicularis</name>
    <dbReference type="NCBI Taxonomy" id="354080"/>
    <lineage>
        <taxon>Eukaryota</taxon>
        <taxon>Fungi</taxon>
        <taxon>Dikarya</taxon>
        <taxon>Ascomycota</taxon>
        <taxon>Pezizomycotina</taxon>
        <taxon>Leotiomycetes</taxon>
        <taxon>Helotiales</taxon>
        <taxon>Tricladiaceae</taxon>
        <taxon>Cudoniella</taxon>
    </lineage>
</organism>
<dbReference type="AlphaFoldDB" id="A0A8H4W2V7"/>
<dbReference type="PANTHER" id="PTHR46206">
    <property type="entry name" value="CYTOCHROME P450"/>
    <property type="match status" value="1"/>
</dbReference>